<gene>
    <name evidence="2" type="ORF">SAMN02982989_1091</name>
</gene>
<proteinExistence type="predicted"/>
<sequence>MSEINFIADYRSLQPMADESRIQARQASFNEIEADARQNPARAVVLARLAFKLPHPDVAEGNEWFSTFMTNHSPTFSLTHDQEEAAIMATLVLRDRILSGNARSSLLVLAAGFAGRRETVDKGHLIAVAKNGLAQAVRRIGQPTGVGAIPTQNNPDLTKAIATFDEQADGATKALVDAQTAAYLSRLNNAIKEANNVTARLSAVNSRLMAEVNMLWWHIGGHSVLADMPLDRLSPAPRAFVVAADIAEIIGAPPGPYGAYGVIRKALGVECETEIKLGDALKALNASGVTNIVSDEVETDHAMVPVHYAAATALVGGSMVSATQFKKSTGLSIDTKLSLYELALQFFHERLLIKDELVH</sequence>
<evidence type="ECO:0000259" key="1">
    <source>
        <dbReference type="Pfam" id="PF19994"/>
    </source>
</evidence>
<dbReference type="STRING" id="464029.SAMN02982989_1091"/>
<keyword evidence="3" id="KW-1185">Reference proteome</keyword>
<accession>A0A1X7FXT6</accession>
<dbReference type="AlphaFoldDB" id="A0A1X7FXT6"/>
<dbReference type="InterPro" id="IPR045523">
    <property type="entry name" value="GASH"/>
</dbReference>
<dbReference type="RefSeq" id="WP_085423959.1">
    <property type="nucleotide sequence ID" value="NZ_FXAF01000008.1"/>
</dbReference>
<dbReference type="Proteomes" id="UP000192903">
    <property type="component" value="Unassembled WGS sequence"/>
</dbReference>
<organism evidence="2 3">
    <name type="scientific">Xaviernesmea oryzae</name>
    <dbReference type="NCBI Taxonomy" id="464029"/>
    <lineage>
        <taxon>Bacteria</taxon>
        <taxon>Pseudomonadati</taxon>
        <taxon>Pseudomonadota</taxon>
        <taxon>Alphaproteobacteria</taxon>
        <taxon>Hyphomicrobiales</taxon>
        <taxon>Rhizobiaceae</taxon>
        <taxon>Rhizobium/Agrobacterium group</taxon>
        <taxon>Xaviernesmea</taxon>
    </lineage>
</organism>
<evidence type="ECO:0000313" key="3">
    <source>
        <dbReference type="Proteomes" id="UP000192903"/>
    </source>
</evidence>
<reference evidence="3" key="1">
    <citation type="submission" date="2017-04" db="EMBL/GenBank/DDBJ databases">
        <authorList>
            <person name="Varghese N."/>
            <person name="Submissions S."/>
        </authorList>
    </citation>
    <scope>NUCLEOTIDE SEQUENCE [LARGE SCALE GENOMIC DNA]</scope>
    <source>
        <strain evidence="3">B4P</strain>
    </source>
</reference>
<name>A0A1X7FXT6_9HYPH</name>
<dbReference type="Pfam" id="PF19994">
    <property type="entry name" value="GASH"/>
    <property type="match status" value="1"/>
</dbReference>
<protein>
    <recommendedName>
        <fullName evidence="1">GTPase-associated system helical domain-containing protein</fullName>
    </recommendedName>
</protein>
<dbReference type="EMBL" id="FXAF01000008">
    <property type="protein sequence ID" value="SMF60627.1"/>
    <property type="molecule type" value="Genomic_DNA"/>
</dbReference>
<feature type="domain" description="GTPase-associated system helical" evidence="1">
    <location>
        <begin position="16"/>
        <end position="353"/>
    </location>
</feature>
<dbReference type="OrthoDB" id="6637879at2"/>
<evidence type="ECO:0000313" key="2">
    <source>
        <dbReference type="EMBL" id="SMF60627.1"/>
    </source>
</evidence>